<dbReference type="InterPro" id="IPR013098">
    <property type="entry name" value="Ig_I-set"/>
</dbReference>
<evidence type="ECO:0000256" key="3">
    <source>
        <dbReference type="ARBA" id="ARBA00022729"/>
    </source>
</evidence>
<dbReference type="Proteomes" id="UP000887565">
    <property type="component" value="Unplaced"/>
</dbReference>
<feature type="domain" description="Protein kinase" evidence="12">
    <location>
        <begin position="172"/>
        <end position="281"/>
    </location>
</feature>
<feature type="binding site" evidence="10">
    <location>
        <position position="237"/>
    </location>
    <ligand>
        <name>ATP</name>
        <dbReference type="ChEBI" id="CHEBI:30616"/>
    </ligand>
</feature>
<dbReference type="PROSITE" id="PS50011">
    <property type="entry name" value="PROTEIN_KINASE_DOM"/>
    <property type="match status" value="1"/>
</dbReference>
<keyword evidence="7 11" id="KW-0472">Membrane</keyword>
<dbReference type="InterPro" id="IPR036179">
    <property type="entry name" value="Ig-like_dom_sf"/>
</dbReference>
<feature type="domain" description="Ig-like" evidence="13">
    <location>
        <begin position="1"/>
        <end position="64"/>
    </location>
</feature>
<dbReference type="GO" id="GO:0004714">
    <property type="term" value="F:transmembrane receptor protein tyrosine kinase activity"/>
    <property type="evidence" value="ECO:0007669"/>
    <property type="project" value="TreeGrafter"/>
</dbReference>
<keyword evidence="2 11" id="KW-0812">Transmembrane</keyword>
<evidence type="ECO:0000256" key="5">
    <source>
        <dbReference type="ARBA" id="ARBA00022840"/>
    </source>
</evidence>
<evidence type="ECO:0000256" key="8">
    <source>
        <dbReference type="ARBA" id="ARBA00023170"/>
    </source>
</evidence>
<comment type="subcellular location">
    <subcellularLocation>
        <location evidence="1">Membrane</location>
        <topology evidence="1">Single-pass membrane protein</topology>
    </subcellularLocation>
</comment>
<dbReference type="PANTHER" id="PTHR24416:SF550">
    <property type="entry name" value="FIBROBLAST GROWTH FACTOR RECEPTOR HOMOLOG 1-RELATED"/>
    <property type="match status" value="1"/>
</dbReference>
<dbReference type="PROSITE" id="PS50835">
    <property type="entry name" value="IG_LIKE"/>
    <property type="match status" value="1"/>
</dbReference>
<dbReference type="InterPro" id="IPR000719">
    <property type="entry name" value="Prot_kinase_dom"/>
</dbReference>
<keyword evidence="8" id="KW-0675">Receptor</keyword>
<accession>A0A915HQG8</accession>
<evidence type="ECO:0000256" key="9">
    <source>
        <dbReference type="ARBA" id="ARBA00023180"/>
    </source>
</evidence>
<dbReference type="InterPro" id="IPR007110">
    <property type="entry name" value="Ig-like_dom"/>
</dbReference>
<name>A0A915HQG8_ROMCU</name>
<dbReference type="Gene3D" id="2.60.40.10">
    <property type="entry name" value="Immunoglobulins"/>
    <property type="match status" value="1"/>
</dbReference>
<evidence type="ECO:0000256" key="2">
    <source>
        <dbReference type="ARBA" id="ARBA00022692"/>
    </source>
</evidence>
<keyword evidence="3" id="KW-0732">Signal</keyword>
<dbReference type="Pfam" id="PF07714">
    <property type="entry name" value="PK_Tyr_Ser-Thr"/>
    <property type="match status" value="1"/>
</dbReference>
<protein>
    <submittedName>
        <fullName evidence="15">Receptor protein-tyrosine kinase</fullName>
    </submittedName>
</protein>
<dbReference type="InterPro" id="IPR011009">
    <property type="entry name" value="Kinase-like_dom_sf"/>
</dbReference>
<evidence type="ECO:0000313" key="14">
    <source>
        <dbReference type="Proteomes" id="UP000887565"/>
    </source>
</evidence>
<keyword evidence="4 10" id="KW-0547">Nucleotide-binding</keyword>
<dbReference type="SUPFAM" id="SSF48726">
    <property type="entry name" value="Immunoglobulin"/>
    <property type="match status" value="1"/>
</dbReference>
<keyword evidence="5 10" id="KW-0067">ATP-binding</keyword>
<dbReference type="InterPro" id="IPR001245">
    <property type="entry name" value="Ser-Thr/Tyr_kinase_cat_dom"/>
</dbReference>
<dbReference type="Pfam" id="PF07679">
    <property type="entry name" value="I-set"/>
    <property type="match status" value="1"/>
</dbReference>
<dbReference type="InterPro" id="IPR050122">
    <property type="entry name" value="RTK"/>
</dbReference>
<evidence type="ECO:0000256" key="6">
    <source>
        <dbReference type="ARBA" id="ARBA00022989"/>
    </source>
</evidence>
<dbReference type="PIRSF" id="PIRSF000615">
    <property type="entry name" value="TyrPK_CSF1-R"/>
    <property type="match status" value="1"/>
</dbReference>
<keyword evidence="6 11" id="KW-1133">Transmembrane helix</keyword>
<proteinExistence type="predicted"/>
<dbReference type="AlphaFoldDB" id="A0A915HQG8"/>
<organism evidence="14 15">
    <name type="scientific">Romanomermis culicivorax</name>
    <name type="common">Nematode worm</name>
    <dbReference type="NCBI Taxonomy" id="13658"/>
    <lineage>
        <taxon>Eukaryota</taxon>
        <taxon>Metazoa</taxon>
        <taxon>Ecdysozoa</taxon>
        <taxon>Nematoda</taxon>
        <taxon>Enoplea</taxon>
        <taxon>Dorylaimia</taxon>
        <taxon>Mermithida</taxon>
        <taxon>Mermithoidea</taxon>
        <taxon>Mermithidae</taxon>
        <taxon>Romanomermis</taxon>
    </lineage>
</organism>
<evidence type="ECO:0000259" key="13">
    <source>
        <dbReference type="PROSITE" id="PS50835"/>
    </source>
</evidence>
<dbReference type="InterPro" id="IPR013783">
    <property type="entry name" value="Ig-like_fold"/>
</dbReference>
<keyword evidence="9" id="KW-0325">Glycoprotein</keyword>
<reference evidence="15" key="1">
    <citation type="submission" date="2022-11" db="UniProtKB">
        <authorList>
            <consortium name="WormBaseParasite"/>
        </authorList>
    </citation>
    <scope>IDENTIFICATION</scope>
</reference>
<dbReference type="GO" id="GO:0007169">
    <property type="term" value="P:cell surface receptor protein tyrosine kinase signaling pathway"/>
    <property type="evidence" value="ECO:0007669"/>
    <property type="project" value="TreeGrafter"/>
</dbReference>
<dbReference type="GO" id="GO:0005524">
    <property type="term" value="F:ATP binding"/>
    <property type="evidence" value="ECO:0007669"/>
    <property type="project" value="UniProtKB-KW"/>
</dbReference>
<dbReference type="GO" id="GO:0043235">
    <property type="term" value="C:receptor complex"/>
    <property type="evidence" value="ECO:0007669"/>
    <property type="project" value="TreeGrafter"/>
</dbReference>
<sequence length="281" mass="31410">PDGTPYWEPVLSNVFDGLLEGGDATYLPDPTILFIRNVSEDDAGLYTCVAGNQIGFTYASAYLTVLEPVNETYLLMMEKVEAHHTSSTLSTSILLFLIASMAIIIFAICLKYHGQKRNKEPEKSSDQTILLPKKEGFLSPRYLGNGLKQDFNFHYDSDLALDSQWEISRDDITLIKSCGEGAFGQVFMGELRLRKCQDYPMQMQRTKIDSSTAGDYNQSLVDDVDGDEYDHVIVAVKMLKDNATRQEFNDLISEMQVMKQVCQAPKHSNVIDLIGCCTQGG</sequence>
<evidence type="ECO:0000256" key="7">
    <source>
        <dbReference type="ARBA" id="ARBA00023136"/>
    </source>
</evidence>
<evidence type="ECO:0000256" key="4">
    <source>
        <dbReference type="ARBA" id="ARBA00022741"/>
    </source>
</evidence>
<evidence type="ECO:0000256" key="10">
    <source>
        <dbReference type="PIRSR" id="PIRSR000615-2"/>
    </source>
</evidence>
<keyword evidence="14" id="KW-1185">Reference proteome</keyword>
<evidence type="ECO:0000256" key="11">
    <source>
        <dbReference type="SAM" id="Phobius"/>
    </source>
</evidence>
<dbReference type="WBParaSite" id="nRc.2.0.1.t03756-RA">
    <property type="protein sequence ID" value="nRc.2.0.1.t03756-RA"/>
    <property type="gene ID" value="nRc.2.0.1.g03756"/>
</dbReference>
<evidence type="ECO:0000313" key="15">
    <source>
        <dbReference type="WBParaSite" id="nRc.2.0.1.t03756-RA"/>
    </source>
</evidence>
<dbReference type="GO" id="GO:0005886">
    <property type="term" value="C:plasma membrane"/>
    <property type="evidence" value="ECO:0007669"/>
    <property type="project" value="TreeGrafter"/>
</dbReference>
<dbReference type="PANTHER" id="PTHR24416">
    <property type="entry name" value="TYROSINE-PROTEIN KINASE RECEPTOR"/>
    <property type="match status" value="1"/>
</dbReference>
<feature type="transmembrane region" description="Helical" evidence="11">
    <location>
        <begin position="89"/>
        <end position="110"/>
    </location>
</feature>
<dbReference type="SUPFAM" id="SSF56112">
    <property type="entry name" value="Protein kinase-like (PK-like)"/>
    <property type="match status" value="1"/>
</dbReference>
<evidence type="ECO:0000256" key="1">
    <source>
        <dbReference type="ARBA" id="ARBA00004167"/>
    </source>
</evidence>
<evidence type="ECO:0000259" key="12">
    <source>
        <dbReference type="PROSITE" id="PS50011"/>
    </source>
</evidence>
<dbReference type="Gene3D" id="3.30.200.20">
    <property type="entry name" value="Phosphorylase Kinase, domain 1"/>
    <property type="match status" value="1"/>
</dbReference>